<comment type="caution">
    <text evidence="2">The sequence shown here is derived from an EMBL/GenBank/DDBJ whole genome shotgun (WGS) entry which is preliminary data.</text>
</comment>
<dbReference type="EMBL" id="JANDBC010000003">
    <property type="protein sequence ID" value="MCP9292668.1"/>
    <property type="molecule type" value="Genomic_DNA"/>
</dbReference>
<feature type="chain" id="PRO_5040930723" evidence="1">
    <location>
        <begin position="20"/>
        <end position="163"/>
    </location>
</feature>
<dbReference type="Proteomes" id="UP001139125">
    <property type="component" value="Unassembled WGS sequence"/>
</dbReference>
<evidence type="ECO:0000313" key="3">
    <source>
        <dbReference type="Proteomes" id="UP001139125"/>
    </source>
</evidence>
<protein>
    <submittedName>
        <fullName evidence="2">DUF4920 domain-containing protein</fullName>
    </submittedName>
</protein>
<dbReference type="AlphaFoldDB" id="A0A9X2L6W6"/>
<feature type="signal peptide" evidence="1">
    <location>
        <begin position="1"/>
        <end position="19"/>
    </location>
</feature>
<organism evidence="2 3">
    <name type="scientific">Gracilimonas sediminicola</name>
    <dbReference type="NCBI Taxonomy" id="2952158"/>
    <lineage>
        <taxon>Bacteria</taxon>
        <taxon>Pseudomonadati</taxon>
        <taxon>Balneolota</taxon>
        <taxon>Balneolia</taxon>
        <taxon>Balneolales</taxon>
        <taxon>Balneolaceae</taxon>
        <taxon>Gracilimonas</taxon>
    </lineage>
</organism>
<reference evidence="2" key="1">
    <citation type="submission" date="2022-06" db="EMBL/GenBank/DDBJ databases">
        <title>Gracilimonas sp. CAU 1638 isolated from sea sediment.</title>
        <authorList>
            <person name="Kim W."/>
        </authorList>
    </citation>
    <scope>NUCLEOTIDE SEQUENCE</scope>
    <source>
        <strain evidence="2">CAU 1638</strain>
    </source>
</reference>
<proteinExistence type="predicted"/>
<evidence type="ECO:0000256" key="1">
    <source>
        <dbReference type="SAM" id="SignalP"/>
    </source>
</evidence>
<dbReference type="Pfam" id="PF16267">
    <property type="entry name" value="DUF4920"/>
    <property type="match status" value="1"/>
</dbReference>
<evidence type="ECO:0000313" key="2">
    <source>
        <dbReference type="EMBL" id="MCP9292668.1"/>
    </source>
</evidence>
<accession>A0A9X2L6W6</accession>
<name>A0A9X2L6W6_9BACT</name>
<keyword evidence="1" id="KW-0732">Signal</keyword>
<dbReference type="InterPro" id="IPR032577">
    <property type="entry name" value="DUF4920"/>
</dbReference>
<sequence>MKKIFAPVILMLLSTSLLAQDAEVIRLSEPVQETETYEVFGSEIEQWNEATSLVSLIESEKELSGKEVTIETEVAKVCQKKGCFFVANQDGYSARITFKDYGFFIPTDSQGKTVTLVGTFTVKELSEEQAKHYAEDAGEDAEAIKGPQKEYSIVATSVMIPKS</sequence>
<dbReference type="RefSeq" id="WP_255135565.1">
    <property type="nucleotide sequence ID" value="NZ_JANDBC010000003.1"/>
</dbReference>
<gene>
    <name evidence="2" type="ORF">NM125_13855</name>
</gene>
<keyword evidence="3" id="KW-1185">Reference proteome</keyword>